<dbReference type="EMBL" id="HBIP01032534">
    <property type="protein sequence ID" value="CAE0504739.1"/>
    <property type="molecule type" value="Transcribed_RNA"/>
</dbReference>
<feature type="transmembrane region" description="Helical" evidence="1">
    <location>
        <begin position="65"/>
        <end position="84"/>
    </location>
</feature>
<gene>
    <name evidence="2" type="ORF">DTER00134_LOCUS19812</name>
</gene>
<evidence type="ECO:0000256" key="1">
    <source>
        <dbReference type="SAM" id="Phobius"/>
    </source>
</evidence>
<dbReference type="InterPro" id="IPR009305">
    <property type="entry name" value="Mpo1-like"/>
</dbReference>
<dbReference type="GO" id="GO:0005783">
    <property type="term" value="C:endoplasmic reticulum"/>
    <property type="evidence" value="ECO:0007669"/>
    <property type="project" value="TreeGrafter"/>
</dbReference>
<proteinExistence type="predicted"/>
<protein>
    <recommendedName>
        <fullName evidence="3">DUF962 domain-containing protein</fullName>
    </recommendedName>
</protein>
<feature type="transmembrane region" description="Helical" evidence="1">
    <location>
        <begin position="91"/>
        <end position="113"/>
    </location>
</feature>
<dbReference type="PANTHER" id="PTHR28026:SF9">
    <property type="entry name" value="2-HYDROXY-PALMITIC ACID DIOXYGENASE MPO1"/>
    <property type="match status" value="1"/>
</dbReference>
<feature type="transmembrane region" description="Helical" evidence="1">
    <location>
        <begin position="133"/>
        <end position="154"/>
    </location>
</feature>
<dbReference type="AlphaFoldDB" id="A0A7S3VSF9"/>
<evidence type="ECO:0008006" key="3">
    <source>
        <dbReference type="Google" id="ProtNLM"/>
    </source>
</evidence>
<reference evidence="2" key="1">
    <citation type="submission" date="2021-01" db="EMBL/GenBank/DDBJ databases">
        <authorList>
            <person name="Corre E."/>
            <person name="Pelletier E."/>
            <person name="Niang G."/>
            <person name="Scheremetjew M."/>
            <person name="Finn R."/>
            <person name="Kale V."/>
            <person name="Holt S."/>
            <person name="Cochrane G."/>
            <person name="Meng A."/>
            <person name="Brown T."/>
            <person name="Cohen L."/>
        </authorList>
    </citation>
    <scope>NUCLEOTIDE SEQUENCE</scope>
    <source>
        <strain evidence="2">CCMP1320</strain>
    </source>
</reference>
<dbReference type="PANTHER" id="PTHR28026">
    <property type="entry name" value="DUF962 DOMAIN PROTEIN (AFU_ORTHOLOGUE AFUA_8G05310)"/>
    <property type="match status" value="1"/>
</dbReference>
<name>A0A7S3VSF9_DUNTE</name>
<sequence>MSMLLDQLEFYAQYHRHPINKAIHFFFIPTIFWTVLVWLSFIPFALDVSGFQINAPLLLAASYSLFYTILDPLAGLSWAALVAYPLYTTALAFATVPNALAWAAGLHVFSWYMQIHPGHAIFEKRKPALMDSLVQAFATAPLFVWLELLFLLGYRRDMQQELDRRVDAAMSRRKVS</sequence>
<keyword evidence="1" id="KW-1133">Transmembrane helix</keyword>
<accession>A0A7S3VSF9</accession>
<organism evidence="2">
    <name type="scientific">Dunaliella tertiolecta</name>
    <name type="common">Green alga</name>
    <dbReference type="NCBI Taxonomy" id="3047"/>
    <lineage>
        <taxon>Eukaryota</taxon>
        <taxon>Viridiplantae</taxon>
        <taxon>Chlorophyta</taxon>
        <taxon>core chlorophytes</taxon>
        <taxon>Chlorophyceae</taxon>
        <taxon>CS clade</taxon>
        <taxon>Chlamydomonadales</taxon>
        <taxon>Dunaliellaceae</taxon>
        <taxon>Dunaliella</taxon>
    </lineage>
</organism>
<keyword evidence="1" id="KW-0472">Membrane</keyword>
<dbReference type="GO" id="GO:0016020">
    <property type="term" value="C:membrane"/>
    <property type="evidence" value="ECO:0007669"/>
    <property type="project" value="GOC"/>
</dbReference>
<dbReference type="GO" id="GO:0046521">
    <property type="term" value="P:sphingoid catabolic process"/>
    <property type="evidence" value="ECO:0007669"/>
    <property type="project" value="TreeGrafter"/>
</dbReference>
<evidence type="ECO:0000313" key="2">
    <source>
        <dbReference type="EMBL" id="CAE0504739.1"/>
    </source>
</evidence>
<keyword evidence="1" id="KW-0812">Transmembrane</keyword>
<dbReference type="Pfam" id="PF06127">
    <property type="entry name" value="Mpo1-like"/>
    <property type="match status" value="1"/>
</dbReference>
<feature type="transmembrane region" description="Helical" evidence="1">
    <location>
        <begin position="23"/>
        <end position="45"/>
    </location>
</feature>